<dbReference type="InterPro" id="IPR014729">
    <property type="entry name" value="Rossmann-like_a/b/a_fold"/>
</dbReference>
<keyword evidence="3 14" id="KW-0662">Pyridine nucleotide biosynthesis</keyword>
<dbReference type="SMART" id="SM00471">
    <property type="entry name" value="HDc"/>
    <property type="match status" value="1"/>
</dbReference>
<evidence type="ECO:0000256" key="12">
    <source>
        <dbReference type="ARBA" id="ARBA00048721"/>
    </source>
</evidence>
<name>A0ABR7K8Z1_9FIRM</name>
<evidence type="ECO:0000256" key="3">
    <source>
        <dbReference type="ARBA" id="ARBA00022642"/>
    </source>
</evidence>
<accession>A0ABR7K8Z1</accession>
<comment type="catalytic activity">
    <reaction evidence="12 14">
        <text>nicotinate beta-D-ribonucleotide + ATP + H(+) = deamido-NAD(+) + diphosphate</text>
        <dbReference type="Rhea" id="RHEA:22860"/>
        <dbReference type="ChEBI" id="CHEBI:15378"/>
        <dbReference type="ChEBI" id="CHEBI:30616"/>
        <dbReference type="ChEBI" id="CHEBI:33019"/>
        <dbReference type="ChEBI" id="CHEBI:57502"/>
        <dbReference type="ChEBI" id="CHEBI:58437"/>
        <dbReference type="EC" id="2.7.7.18"/>
    </reaction>
</comment>
<evidence type="ECO:0000256" key="8">
    <source>
        <dbReference type="ARBA" id="ARBA00022801"/>
    </source>
</evidence>
<dbReference type="HAMAP" id="MF_00244">
    <property type="entry name" value="NaMN_adenylyltr"/>
    <property type="match status" value="1"/>
</dbReference>
<evidence type="ECO:0000256" key="1">
    <source>
        <dbReference type="ARBA" id="ARBA00002324"/>
    </source>
</evidence>
<dbReference type="InterPro" id="IPR003607">
    <property type="entry name" value="HD/PDEase_dom"/>
</dbReference>
<keyword evidence="10" id="KW-0408">Iron</keyword>
<dbReference type="CDD" id="cd00077">
    <property type="entry name" value="HDc"/>
    <property type="match status" value="1"/>
</dbReference>
<dbReference type="CDD" id="cd02165">
    <property type="entry name" value="NMNAT"/>
    <property type="match status" value="1"/>
</dbReference>
<comment type="pathway">
    <text evidence="2 14">Cofactor biosynthesis; NAD(+) biosynthesis; deamido-NAD(+) from nicotinate D-ribonucleotide: step 1/1.</text>
</comment>
<keyword evidence="4 14" id="KW-0808">Transferase</keyword>
<evidence type="ECO:0000313" key="16">
    <source>
        <dbReference type="EMBL" id="MBC6009181.1"/>
    </source>
</evidence>
<dbReference type="Gene3D" id="1.10.3210.10">
    <property type="entry name" value="Hypothetical protein af1432"/>
    <property type="match status" value="1"/>
</dbReference>
<dbReference type="NCBIfam" id="TIGR00125">
    <property type="entry name" value="cyt_tran_rel"/>
    <property type="match status" value="1"/>
</dbReference>
<comment type="caution">
    <text evidence="16">The sequence shown here is derived from an EMBL/GenBank/DDBJ whole genome shotgun (WGS) entry which is preliminary data.</text>
</comment>
<dbReference type="NCBIfam" id="TIGR00488">
    <property type="entry name" value="bis(5'-nucleosyl)-tetraphosphatase (symmetrical) YqeK"/>
    <property type="match status" value="1"/>
</dbReference>
<keyword evidence="7 14" id="KW-0547">Nucleotide-binding</keyword>
<keyword evidence="17" id="KW-1185">Reference proteome</keyword>
<keyword evidence="5 14" id="KW-0548">Nucleotidyltransferase</keyword>
<evidence type="ECO:0000256" key="5">
    <source>
        <dbReference type="ARBA" id="ARBA00022695"/>
    </source>
</evidence>
<keyword evidence="8" id="KW-0378">Hydrolase</keyword>
<evidence type="ECO:0000256" key="6">
    <source>
        <dbReference type="ARBA" id="ARBA00022723"/>
    </source>
</evidence>
<evidence type="ECO:0000256" key="2">
    <source>
        <dbReference type="ARBA" id="ARBA00005019"/>
    </source>
</evidence>
<keyword evidence="6" id="KW-0479">Metal-binding</keyword>
<comment type="function">
    <text evidence="1 14">Catalyzes the reversible adenylation of nicotinate mononucleotide (NaMN) to nicotinic acid adenine dinucleotide (NaAD).</text>
</comment>
<dbReference type="Proteomes" id="UP000603474">
    <property type="component" value="Unassembled WGS sequence"/>
</dbReference>
<keyword evidence="9 14" id="KW-0067">ATP-binding</keyword>
<dbReference type="InterPro" id="IPR004821">
    <property type="entry name" value="Cyt_trans-like"/>
</dbReference>
<dbReference type="InterPro" id="IPR005248">
    <property type="entry name" value="NadD/NMNAT"/>
</dbReference>
<dbReference type="Pfam" id="PF01467">
    <property type="entry name" value="CTP_transf_like"/>
    <property type="match status" value="1"/>
</dbReference>
<protein>
    <recommendedName>
        <fullName evidence="14">Probable nicotinate-nucleotide adenylyltransferase</fullName>
        <ecNumber evidence="14">2.7.7.18</ecNumber>
    </recommendedName>
    <alternativeName>
        <fullName evidence="14">Deamido-NAD(+) diphosphorylase</fullName>
    </alternativeName>
    <alternativeName>
        <fullName evidence="14">Deamido-NAD(+) pyrophosphorylase</fullName>
    </alternativeName>
    <alternativeName>
        <fullName evidence="14">Nicotinate mononucleotide adenylyltransferase</fullName>
        <shortName evidence="14">NaMN adenylyltransferase</shortName>
    </alternativeName>
</protein>
<organism evidence="16 17">
    <name type="scientific">Catenibacterium faecis</name>
    <dbReference type="NCBI Taxonomy" id="2764323"/>
    <lineage>
        <taxon>Bacteria</taxon>
        <taxon>Bacillati</taxon>
        <taxon>Bacillota</taxon>
        <taxon>Erysipelotrichia</taxon>
        <taxon>Erysipelotrichales</taxon>
        <taxon>Coprobacillaceae</taxon>
        <taxon>Catenibacterium</taxon>
    </lineage>
</organism>
<evidence type="ECO:0000256" key="13">
    <source>
        <dbReference type="ARBA" id="ARBA00049417"/>
    </source>
</evidence>
<sequence length="366" mass="42295">MNIGLLGGSFDPIHKGHIEIAKDALSLLSLDSFYFIPTKNNPWKDKQNAPGDKRKEMIEIAIHQEPKMKVCTIELDSASNEKNYTIDTIHALREMYPNDNLYYLMGMDQAMAFEKWKQAEEISELVQLVAFNRGSYPITHPNLETYHFIKMNNVEITASSTEIKEGALDMLDKDVLKYISKNGLYLDTMIRNRMKEKRYKHTLSVASLTRDFCKSNGIDPLKGYIAGMMHDVAKEMPHDQAKKLMKKHYASHLDQPEPIWHQWLSRYVCENEFLISDEEILKAIEDHTTASTSMSLLGMCLYCADKLDPLRGYDSSEQITLCKHDIEAGFRNCLTDFYEFSTKKHRPIDPCFFEVYDKYVKGVNND</sequence>
<dbReference type="NCBIfam" id="TIGR00482">
    <property type="entry name" value="nicotinate (nicotinamide) nucleotide adenylyltransferase"/>
    <property type="match status" value="1"/>
</dbReference>
<dbReference type="Pfam" id="PF01966">
    <property type="entry name" value="HD"/>
    <property type="match status" value="1"/>
</dbReference>
<comment type="catalytic activity">
    <reaction evidence="13">
        <text>P(1),P(4)-bis(5'-adenosyl) tetraphosphate + H2O = 2 ADP + 2 H(+)</text>
        <dbReference type="Rhea" id="RHEA:24252"/>
        <dbReference type="ChEBI" id="CHEBI:15377"/>
        <dbReference type="ChEBI" id="CHEBI:15378"/>
        <dbReference type="ChEBI" id="CHEBI:58141"/>
        <dbReference type="ChEBI" id="CHEBI:456216"/>
        <dbReference type="EC" id="3.6.1.41"/>
    </reaction>
</comment>
<reference evidence="16 17" key="1">
    <citation type="submission" date="2020-08" db="EMBL/GenBank/DDBJ databases">
        <authorList>
            <person name="Liu C."/>
            <person name="Sun Q."/>
        </authorList>
    </citation>
    <scope>NUCLEOTIDE SEQUENCE [LARGE SCALE GENOMIC DNA]</scope>
    <source>
        <strain evidence="16 17">NSJ-22</strain>
    </source>
</reference>
<evidence type="ECO:0000256" key="9">
    <source>
        <dbReference type="ARBA" id="ARBA00022840"/>
    </source>
</evidence>
<dbReference type="RefSeq" id="WP_187011741.1">
    <property type="nucleotide sequence ID" value="NZ_JACRWG010000005.1"/>
</dbReference>
<dbReference type="PANTHER" id="PTHR39321">
    <property type="entry name" value="NICOTINATE-NUCLEOTIDE ADENYLYLTRANSFERASE-RELATED"/>
    <property type="match status" value="1"/>
</dbReference>
<dbReference type="EMBL" id="JACRWG010000005">
    <property type="protein sequence ID" value="MBC6009181.1"/>
    <property type="molecule type" value="Genomic_DNA"/>
</dbReference>
<feature type="domain" description="HD/PDEase" evidence="15">
    <location>
        <begin position="194"/>
        <end position="319"/>
    </location>
</feature>
<evidence type="ECO:0000256" key="10">
    <source>
        <dbReference type="ARBA" id="ARBA00023004"/>
    </source>
</evidence>
<dbReference type="EC" id="2.7.7.18" evidence="14"/>
<evidence type="ECO:0000313" key="17">
    <source>
        <dbReference type="Proteomes" id="UP000603474"/>
    </source>
</evidence>
<dbReference type="Gene3D" id="3.40.50.620">
    <property type="entry name" value="HUPs"/>
    <property type="match status" value="1"/>
</dbReference>
<dbReference type="SUPFAM" id="SSF109604">
    <property type="entry name" value="HD-domain/PDEase-like"/>
    <property type="match status" value="1"/>
</dbReference>
<evidence type="ECO:0000256" key="14">
    <source>
        <dbReference type="HAMAP-Rule" id="MF_00244"/>
    </source>
</evidence>
<dbReference type="InterPro" id="IPR006674">
    <property type="entry name" value="HD_domain"/>
</dbReference>
<evidence type="ECO:0000259" key="15">
    <source>
        <dbReference type="SMART" id="SM00471"/>
    </source>
</evidence>
<evidence type="ECO:0000256" key="11">
    <source>
        <dbReference type="ARBA" id="ARBA00023027"/>
    </source>
</evidence>
<evidence type="ECO:0000256" key="7">
    <source>
        <dbReference type="ARBA" id="ARBA00022741"/>
    </source>
</evidence>
<dbReference type="SUPFAM" id="SSF52374">
    <property type="entry name" value="Nucleotidylyl transferase"/>
    <property type="match status" value="1"/>
</dbReference>
<dbReference type="InterPro" id="IPR005249">
    <property type="entry name" value="YqeK"/>
</dbReference>
<dbReference type="GO" id="GO:0004515">
    <property type="term" value="F:nicotinate-nucleotide adenylyltransferase activity"/>
    <property type="evidence" value="ECO:0007669"/>
    <property type="project" value="UniProtKB-EC"/>
</dbReference>
<evidence type="ECO:0000256" key="4">
    <source>
        <dbReference type="ARBA" id="ARBA00022679"/>
    </source>
</evidence>
<keyword evidence="11 14" id="KW-0520">NAD</keyword>
<dbReference type="NCBIfam" id="NF005519">
    <property type="entry name" value="PRK07152.1"/>
    <property type="match status" value="1"/>
</dbReference>
<gene>
    <name evidence="14" type="primary">nadD</name>
    <name evidence="16" type="ORF">H8909_02815</name>
</gene>
<dbReference type="PANTHER" id="PTHR39321:SF3">
    <property type="entry name" value="PHOSPHOPANTETHEINE ADENYLYLTRANSFERASE"/>
    <property type="match status" value="1"/>
</dbReference>
<proteinExistence type="inferred from homology"/>
<comment type="similarity">
    <text evidence="14">Belongs to the NadD family.</text>
</comment>